<protein>
    <recommendedName>
        <fullName evidence="1">DUF8211 domain-containing protein</fullName>
    </recommendedName>
</protein>
<dbReference type="InterPro" id="IPR058524">
    <property type="entry name" value="DUF8211"/>
</dbReference>
<dbReference type="AlphaFoldDB" id="A0A2N1L2A7"/>
<gene>
    <name evidence="2" type="ORF">RhiirC2_804260</name>
</gene>
<proteinExistence type="predicted"/>
<dbReference type="Pfam" id="PF26638">
    <property type="entry name" value="DUF8211"/>
    <property type="match status" value="1"/>
</dbReference>
<sequence>MTKSFMQPVLITDGKWTQIPSPVQRPASVFYNRGNHKKSHRRVDTLEEKLHRARQHRFLFLPSQQINKPIQHLTLQVSYTS</sequence>
<evidence type="ECO:0000313" key="3">
    <source>
        <dbReference type="Proteomes" id="UP000233469"/>
    </source>
</evidence>
<reference evidence="2 3" key="1">
    <citation type="submission" date="2016-04" db="EMBL/GenBank/DDBJ databases">
        <title>Genome analyses suggest a sexual origin of heterokaryosis in a supposedly ancient asexual fungus.</title>
        <authorList>
            <person name="Ropars J."/>
            <person name="Sedzielewska K."/>
            <person name="Noel J."/>
            <person name="Charron P."/>
            <person name="Farinelli L."/>
            <person name="Marton T."/>
            <person name="Kruger M."/>
            <person name="Pelin A."/>
            <person name="Brachmann A."/>
            <person name="Corradi N."/>
        </authorList>
    </citation>
    <scope>NUCLEOTIDE SEQUENCE [LARGE SCALE GENOMIC DNA]</scope>
    <source>
        <strain evidence="2 3">C2</strain>
    </source>
</reference>
<reference evidence="2 3" key="2">
    <citation type="submission" date="2017-10" db="EMBL/GenBank/DDBJ databases">
        <title>Extensive intraspecific genome diversity in a model arbuscular mycorrhizal fungus.</title>
        <authorList>
            <person name="Chen E.C.H."/>
            <person name="Morin E."/>
            <person name="Baudet D."/>
            <person name="Noel J."/>
            <person name="Ndikumana S."/>
            <person name="Charron P."/>
            <person name="St-Onge C."/>
            <person name="Giorgi J."/>
            <person name="Grigoriev I.V."/>
            <person name="Roux C."/>
            <person name="Martin F.M."/>
            <person name="Corradi N."/>
        </authorList>
    </citation>
    <scope>NUCLEOTIDE SEQUENCE [LARGE SCALE GENOMIC DNA]</scope>
    <source>
        <strain evidence="2 3">C2</strain>
    </source>
</reference>
<evidence type="ECO:0000313" key="2">
    <source>
        <dbReference type="EMBL" id="PKK43520.1"/>
    </source>
</evidence>
<name>A0A2N1L2A7_9GLOM</name>
<feature type="domain" description="DUF8211" evidence="1">
    <location>
        <begin position="28"/>
        <end position="75"/>
    </location>
</feature>
<comment type="caution">
    <text evidence="2">The sequence shown here is derived from an EMBL/GenBank/DDBJ whole genome shotgun (WGS) entry which is preliminary data.</text>
</comment>
<evidence type="ECO:0000259" key="1">
    <source>
        <dbReference type="Pfam" id="PF26638"/>
    </source>
</evidence>
<organism evidence="2 3">
    <name type="scientific">Rhizophagus irregularis</name>
    <dbReference type="NCBI Taxonomy" id="588596"/>
    <lineage>
        <taxon>Eukaryota</taxon>
        <taxon>Fungi</taxon>
        <taxon>Fungi incertae sedis</taxon>
        <taxon>Mucoromycota</taxon>
        <taxon>Glomeromycotina</taxon>
        <taxon>Glomeromycetes</taxon>
        <taxon>Glomerales</taxon>
        <taxon>Glomeraceae</taxon>
        <taxon>Rhizophagus</taxon>
    </lineage>
</organism>
<dbReference type="EMBL" id="LLXL01009301">
    <property type="protein sequence ID" value="PKK43520.1"/>
    <property type="molecule type" value="Genomic_DNA"/>
</dbReference>
<dbReference type="Proteomes" id="UP000233469">
    <property type="component" value="Unassembled WGS sequence"/>
</dbReference>
<accession>A0A2N1L2A7</accession>
<dbReference type="VEuPathDB" id="FungiDB:FUN_009234"/>